<feature type="transmembrane region" description="Helical" evidence="6">
    <location>
        <begin position="380"/>
        <end position="402"/>
    </location>
</feature>
<keyword evidence="5 6" id="KW-0472">Membrane</keyword>
<feature type="transmembrane region" description="Helical" evidence="6">
    <location>
        <begin position="132"/>
        <end position="152"/>
    </location>
</feature>
<accession>A0A563VIW3</accession>
<name>A0A563VIW3_9CYAN</name>
<dbReference type="Proteomes" id="UP000320055">
    <property type="component" value="Unassembled WGS sequence"/>
</dbReference>
<dbReference type="GO" id="GO:0005886">
    <property type="term" value="C:plasma membrane"/>
    <property type="evidence" value="ECO:0007669"/>
    <property type="project" value="TreeGrafter"/>
</dbReference>
<evidence type="ECO:0000256" key="4">
    <source>
        <dbReference type="ARBA" id="ARBA00022989"/>
    </source>
</evidence>
<keyword evidence="8" id="KW-1185">Reference proteome</keyword>
<dbReference type="PANTHER" id="PTHR42893:SF46">
    <property type="entry name" value="PROTEIN DETOXIFICATION 44, CHLOROPLASTIC"/>
    <property type="match status" value="1"/>
</dbReference>
<dbReference type="Pfam" id="PF01554">
    <property type="entry name" value="MatE"/>
    <property type="match status" value="2"/>
</dbReference>
<keyword evidence="3 6" id="KW-0812">Transmembrane</keyword>
<organism evidence="7 8">
    <name type="scientific">Hyella patelloides LEGE 07179</name>
    <dbReference type="NCBI Taxonomy" id="945734"/>
    <lineage>
        <taxon>Bacteria</taxon>
        <taxon>Bacillati</taxon>
        <taxon>Cyanobacteriota</taxon>
        <taxon>Cyanophyceae</taxon>
        <taxon>Pleurocapsales</taxon>
        <taxon>Hyellaceae</taxon>
        <taxon>Hyella</taxon>
    </lineage>
</organism>
<comment type="similarity">
    <text evidence="2">Belongs to the multi antimicrobial extrusion (MATE) (TC 2.A.66.1) family.</text>
</comment>
<dbReference type="InterPro" id="IPR002528">
    <property type="entry name" value="MATE_fam"/>
</dbReference>
<dbReference type="InterPro" id="IPR044644">
    <property type="entry name" value="DinF-like"/>
</dbReference>
<feature type="transmembrane region" description="Helical" evidence="6">
    <location>
        <begin position="351"/>
        <end position="368"/>
    </location>
</feature>
<dbReference type="GO" id="GO:0015297">
    <property type="term" value="F:antiporter activity"/>
    <property type="evidence" value="ECO:0007669"/>
    <property type="project" value="InterPro"/>
</dbReference>
<dbReference type="NCBIfam" id="NF041358">
    <property type="entry name" value="GntT_guanitoxin"/>
    <property type="match status" value="1"/>
</dbReference>
<feature type="transmembrane region" description="Helical" evidence="6">
    <location>
        <begin position="239"/>
        <end position="264"/>
    </location>
</feature>
<feature type="transmembrane region" description="Helical" evidence="6">
    <location>
        <begin position="40"/>
        <end position="63"/>
    </location>
</feature>
<dbReference type="RefSeq" id="WP_222427071.1">
    <property type="nucleotide sequence ID" value="NZ_LR213856.1"/>
</dbReference>
<dbReference type="AlphaFoldDB" id="A0A563VIW3"/>
<evidence type="ECO:0000256" key="5">
    <source>
        <dbReference type="ARBA" id="ARBA00023136"/>
    </source>
</evidence>
<dbReference type="EMBL" id="CAACVJ010000003">
    <property type="protein sequence ID" value="VEP11349.1"/>
    <property type="molecule type" value="Genomic_DNA"/>
</dbReference>
<evidence type="ECO:0000256" key="3">
    <source>
        <dbReference type="ARBA" id="ARBA00022692"/>
    </source>
</evidence>
<feature type="transmembrane region" description="Helical" evidence="6">
    <location>
        <begin position="308"/>
        <end position="331"/>
    </location>
</feature>
<evidence type="ECO:0000256" key="1">
    <source>
        <dbReference type="ARBA" id="ARBA00004141"/>
    </source>
</evidence>
<feature type="transmembrane region" description="Helical" evidence="6">
    <location>
        <begin position="12"/>
        <end position="34"/>
    </location>
</feature>
<evidence type="ECO:0000313" key="7">
    <source>
        <dbReference type="EMBL" id="VEP11349.1"/>
    </source>
</evidence>
<comment type="subcellular location">
    <subcellularLocation>
        <location evidence="1">Membrane</location>
        <topology evidence="1">Multi-pass membrane protein</topology>
    </subcellularLocation>
</comment>
<dbReference type="PANTHER" id="PTHR42893">
    <property type="entry name" value="PROTEIN DETOXIFICATION 44, CHLOROPLASTIC-RELATED"/>
    <property type="match status" value="1"/>
</dbReference>
<feature type="transmembrane region" description="Helical" evidence="6">
    <location>
        <begin position="270"/>
        <end position="288"/>
    </location>
</feature>
<dbReference type="GO" id="GO:0042910">
    <property type="term" value="F:xenobiotic transmembrane transporter activity"/>
    <property type="evidence" value="ECO:0007669"/>
    <property type="project" value="InterPro"/>
</dbReference>
<proteinExistence type="inferred from homology"/>
<feature type="transmembrane region" description="Helical" evidence="6">
    <location>
        <begin position="190"/>
        <end position="208"/>
    </location>
</feature>
<feature type="transmembrane region" description="Helical" evidence="6">
    <location>
        <begin position="83"/>
        <end position="104"/>
    </location>
</feature>
<feature type="transmembrane region" description="Helical" evidence="6">
    <location>
        <begin position="408"/>
        <end position="426"/>
    </location>
</feature>
<reference evidence="7 8" key="1">
    <citation type="submission" date="2019-01" db="EMBL/GenBank/DDBJ databases">
        <authorList>
            <person name="Brito A."/>
        </authorList>
    </citation>
    <scope>NUCLEOTIDE SEQUENCE [LARGE SCALE GENOMIC DNA]</scope>
    <source>
        <strain evidence="7">1</strain>
    </source>
</reference>
<evidence type="ECO:0000313" key="8">
    <source>
        <dbReference type="Proteomes" id="UP000320055"/>
    </source>
</evidence>
<dbReference type="CDD" id="cd13136">
    <property type="entry name" value="MATE_DinF_like"/>
    <property type="match status" value="1"/>
</dbReference>
<gene>
    <name evidence="7" type="ORF">H1P_1000020</name>
</gene>
<sequence length="436" mass="48215">MNNSFKKRFWQLAAINVVSNLMVPLASLIDTAFLGHLMEIRHLGGVAIATVLFNYIYWTFGFLRMGTTGITAQAVGREDREGIILTLLRNSAIAIAISIVILILQQPLRELGFNLLSADPEVIESGRDYYNALIYGAPATLLNYVLLGWFLGREQGKQVLLLSIVDKSTNIALNYWFIVELGWASRGAATATAISQYLNCLLGFILILREFPLSYLVTFTQKIYEPDALKATFNLNRDILIRTLALVSTFALFTNLSAVMGTITLTANTLILQVVTLGAYFIDGIAFATESIAGNIKGQKNSQLLLPLVKLAIASSIIIGLIMAGVFAFFSQSLFSILTNHTEIIQHLNNYVFWLFPILGFGAIAYILDGYFLGLSAGNILRTSTIIATLFVFLPFACFAWYFQSSHLLWLALSLFMLARAITLGLKVSQTLSIYH</sequence>
<protein>
    <submittedName>
        <fullName evidence="7">MATE efflux family protein</fullName>
    </submittedName>
</protein>
<evidence type="ECO:0000256" key="2">
    <source>
        <dbReference type="ARBA" id="ARBA00010199"/>
    </source>
</evidence>
<keyword evidence="4 6" id="KW-1133">Transmembrane helix</keyword>
<evidence type="ECO:0000256" key="6">
    <source>
        <dbReference type="SAM" id="Phobius"/>
    </source>
</evidence>
<dbReference type="NCBIfam" id="TIGR00797">
    <property type="entry name" value="matE"/>
    <property type="match status" value="1"/>
</dbReference>